<name>A0ABQ4YVH7_9ASTR</name>
<reference evidence="2" key="2">
    <citation type="submission" date="2022-01" db="EMBL/GenBank/DDBJ databases">
        <authorList>
            <person name="Yamashiro T."/>
            <person name="Shiraishi A."/>
            <person name="Satake H."/>
            <person name="Nakayama K."/>
        </authorList>
    </citation>
    <scope>NUCLEOTIDE SEQUENCE</scope>
</reference>
<gene>
    <name evidence="2" type="ORF">Tco_0748128</name>
</gene>
<evidence type="ECO:0000313" key="2">
    <source>
        <dbReference type="EMBL" id="GJS81587.1"/>
    </source>
</evidence>
<reference evidence="2" key="1">
    <citation type="journal article" date="2022" name="Int. J. Mol. Sci.">
        <title>Draft Genome of Tanacetum Coccineum: Genomic Comparison of Closely Related Tanacetum-Family Plants.</title>
        <authorList>
            <person name="Yamashiro T."/>
            <person name="Shiraishi A."/>
            <person name="Nakayama K."/>
            <person name="Satake H."/>
        </authorList>
    </citation>
    <scope>NUCLEOTIDE SEQUENCE</scope>
</reference>
<proteinExistence type="predicted"/>
<feature type="compositionally biased region" description="Pro residues" evidence="1">
    <location>
        <begin position="125"/>
        <end position="134"/>
    </location>
</feature>
<comment type="caution">
    <text evidence="2">The sequence shown here is derived from an EMBL/GenBank/DDBJ whole genome shotgun (WGS) entry which is preliminary data.</text>
</comment>
<dbReference type="EMBL" id="BQNB010010758">
    <property type="protein sequence ID" value="GJS81587.1"/>
    <property type="molecule type" value="Genomic_DNA"/>
</dbReference>
<evidence type="ECO:0000313" key="3">
    <source>
        <dbReference type="Proteomes" id="UP001151760"/>
    </source>
</evidence>
<keyword evidence="3" id="KW-1185">Reference proteome</keyword>
<sequence length="134" mass="14913">MRRDDSLQTPTQGTTCDLGKTNINPTPITHDTRGPSDTISEPDLEDPVMEFVVQNYDRMNAMYKAFTKKLKDGLHQPMCANTEPPVIEPWNSDSDDVHPSKAKEHVFVESDNRGPSNRQATARAPPSPLPLKQG</sequence>
<accession>A0ABQ4YVH7</accession>
<feature type="region of interest" description="Disordered" evidence="1">
    <location>
        <begin position="1"/>
        <end position="45"/>
    </location>
</feature>
<organism evidence="2 3">
    <name type="scientific">Tanacetum coccineum</name>
    <dbReference type="NCBI Taxonomy" id="301880"/>
    <lineage>
        <taxon>Eukaryota</taxon>
        <taxon>Viridiplantae</taxon>
        <taxon>Streptophyta</taxon>
        <taxon>Embryophyta</taxon>
        <taxon>Tracheophyta</taxon>
        <taxon>Spermatophyta</taxon>
        <taxon>Magnoliopsida</taxon>
        <taxon>eudicotyledons</taxon>
        <taxon>Gunneridae</taxon>
        <taxon>Pentapetalae</taxon>
        <taxon>asterids</taxon>
        <taxon>campanulids</taxon>
        <taxon>Asterales</taxon>
        <taxon>Asteraceae</taxon>
        <taxon>Asteroideae</taxon>
        <taxon>Anthemideae</taxon>
        <taxon>Anthemidinae</taxon>
        <taxon>Tanacetum</taxon>
    </lineage>
</organism>
<evidence type="ECO:0000256" key="1">
    <source>
        <dbReference type="SAM" id="MobiDB-lite"/>
    </source>
</evidence>
<feature type="region of interest" description="Disordered" evidence="1">
    <location>
        <begin position="80"/>
        <end position="134"/>
    </location>
</feature>
<protein>
    <submittedName>
        <fullName evidence="2">Uncharacterized protein</fullName>
    </submittedName>
</protein>
<dbReference type="Proteomes" id="UP001151760">
    <property type="component" value="Unassembled WGS sequence"/>
</dbReference>
<feature type="compositionally biased region" description="Polar residues" evidence="1">
    <location>
        <begin position="7"/>
        <end position="39"/>
    </location>
</feature>
<feature type="compositionally biased region" description="Basic and acidic residues" evidence="1">
    <location>
        <begin position="95"/>
        <end position="112"/>
    </location>
</feature>